<dbReference type="SUPFAM" id="SSF53098">
    <property type="entry name" value="Ribonuclease H-like"/>
    <property type="match status" value="1"/>
</dbReference>
<sequence>MLLASDSIAEKPTASIPSACGGWAETAAAYRFLAQDELDWRDILAPHCQS</sequence>
<organism evidence="2 3">
    <name type="scientific">Cupriavidus neocaledonicus</name>
    <dbReference type="NCBI Taxonomy" id="1040979"/>
    <lineage>
        <taxon>Bacteria</taxon>
        <taxon>Pseudomonadati</taxon>
        <taxon>Pseudomonadota</taxon>
        <taxon>Betaproteobacteria</taxon>
        <taxon>Burkholderiales</taxon>
        <taxon>Burkholderiaceae</taxon>
        <taxon>Cupriavidus</taxon>
    </lineage>
</organism>
<dbReference type="InterPro" id="IPR012337">
    <property type="entry name" value="RNaseH-like_sf"/>
</dbReference>
<evidence type="ECO:0000313" key="3">
    <source>
        <dbReference type="Proteomes" id="UP000255168"/>
    </source>
</evidence>
<dbReference type="Gene3D" id="1.10.246.40">
    <property type="entry name" value="Tn5 transposase, domain 1"/>
    <property type="match status" value="1"/>
</dbReference>
<dbReference type="InterPro" id="IPR038215">
    <property type="entry name" value="TN5-like_N_sf"/>
</dbReference>
<reference evidence="2 3" key="1">
    <citation type="submission" date="2018-01" db="EMBL/GenBank/DDBJ databases">
        <authorList>
            <person name="Clerissi C."/>
        </authorList>
    </citation>
    <scope>NUCLEOTIDE SEQUENCE [LARGE SCALE GENOMIC DNA]</scope>
    <source>
        <strain evidence="2">Cupriavidus taiwanensis STM 6160</strain>
        <plasmid evidence="3">iii</plasmid>
    </source>
</reference>
<gene>
    <name evidence="2" type="ORF">CBM2607_P10284</name>
</gene>
<dbReference type="Pfam" id="PF14706">
    <property type="entry name" value="Tnp_DNA_bind"/>
    <property type="match status" value="1"/>
</dbReference>
<protein>
    <submittedName>
        <fullName evidence="2">Transposase</fullName>
    </submittedName>
</protein>
<dbReference type="AlphaFoldDB" id="A0A375HXR3"/>
<proteinExistence type="predicted"/>
<keyword evidence="2" id="KW-0614">Plasmid</keyword>
<name>A0A375HXR3_9BURK</name>
<accession>A0A375HXR3</accession>
<evidence type="ECO:0000259" key="1">
    <source>
        <dbReference type="Pfam" id="PF14706"/>
    </source>
</evidence>
<geneLocation type="plasmid" evidence="3">
    <name>iii</name>
</geneLocation>
<dbReference type="EMBL" id="LT984808">
    <property type="protein sequence ID" value="SPD62285.1"/>
    <property type="molecule type" value="Genomic_DNA"/>
</dbReference>
<dbReference type="InterPro" id="IPR014735">
    <property type="entry name" value="Transposase_Tn5-like_N"/>
</dbReference>
<evidence type="ECO:0000313" key="2">
    <source>
        <dbReference type="EMBL" id="SPD62285.1"/>
    </source>
</evidence>
<feature type="domain" description="Transposase Tn5-like N-terminal" evidence="1">
    <location>
        <begin position="6"/>
        <end position="37"/>
    </location>
</feature>
<dbReference type="Proteomes" id="UP000255168">
    <property type="component" value="Plasmid III"/>
</dbReference>